<dbReference type="AlphaFoldDB" id="A0A8J3YX64"/>
<dbReference type="InterPro" id="IPR021257">
    <property type="entry name" value="DUF2809"/>
</dbReference>
<sequence length="125" mass="13624">MLAAAAGFLAVALAIRAASAGALESTGRLEQYSGTALYASMTYVGVLAVWPRRSPWVAATVAWAWCWAMECFQLTGIPAELATRSLLARLVLGIRFDPVDLWWYPVGIVPLAVAHAWLRRRRPAP</sequence>
<evidence type="ECO:0000256" key="2">
    <source>
        <dbReference type="SAM" id="SignalP"/>
    </source>
</evidence>
<evidence type="ECO:0008006" key="5">
    <source>
        <dbReference type="Google" id="ProtNLM"/>
    </source>
</evidence>
<keyword evidence="1" id="KW-0812">Transmembrane</keyword>
<accession>A0A8J3YX64</accession>
<organism evidence="3 4">
    <name type="scientific">Virgisporangium aliadipatigenens</name>
    <dbReference type="NCBI Taxonomy" id="741659"/>
    <lineage>
        <taxon>Bacteria</taxon>
        <taxon>Bacillati</taxon>
        <taxon>Actinomycetota</taxon>
        <taxon>Actinomycetes</taxon>
        <taxon>Micromonosporales</taxon>
        <taxon>Micromonosporaceae</taxon>
        <taxon>Virgisporangium</taxon>
    </lineage>
</organism>
<feature type="transmembrane region" description="Helical" evidence="1">
    <location>
        <begin position="101"/>
        <end position="118"/>
    </location>
</feature>
<feature type="chain" id="PRO_5039456021" description="DUF2809 domain-containing protein" evidence="2">
    <location>
        <begin position="21"/>
        <end position="125"/>
    </location>
</feature>
<keyword evidence="2" id="KW-0732">Signal</keyword>
<dbReference type="Pfam" id="PF10990">
    <property type="entry name" value="DUF2809"/>
    <property type="match status" value="1"/>
</dbReference>
<keyword evidence="1" id="KW-0472">Membrane</keyword>
<evidence type="ECO:0000256" key="1">
    <source>
        <dbReference type="SAM" id="Phobius"/>
    </source>
</evidence>
<proteinExistence type="predicted"/>
<keyword evidence="1" id="KW-1133">Transmembrane helix</keyword>
<dbReference type="Proteomes" id="UP000619260">
    <property type="component" value="Unassembled WGS sequence"/>
</dbReference>
<comment type="caution">
    <text evidence="3">The sequence shown here is derived from an EMBL/GenBank/DDBJ whole genome shotgun (WGS) entry which is preliminary data.</text>
</comment>
<protein>
    <recommendedName>
        <fullName evidence="5">DUF2809 domain-containing protein</fullName>
    </recommendedName>
</protein>
<reference evidence="3" key="1">
    <citation type="submission" date="2021-01" db="EMBL/GenBank/DDBJ databases">
        <title>Whole genome shotgun sequence of Virgisporangium aliadipatigenens NBRC 105644.</title>
        <authorList>
            <person name="Komaki H."/>
            <person name="Tamura T."/>
        </authorList>
    </citation>
    <scope>NUCLEOTIDE SEQUENCE</scope>
    <source>
        <strain evidence="3">NBRC 105644</strain>
    </source>
</reference>
<name>A0A8J3YX64_9ACTN</name>
<evidence type="ECO:0000313" key="3">
    <source>
        <dbReference type="EMBL" id="GIJ51450.1"/>
    </source>
</evidence>
<feature type="signal peptide" evidence="2">
    <location>
        <begin position="1"/>
        <end position="20"/>
    </location>
</feature>
<keyword evidence="4" id="KW-1185">Reference proteome</keyword>
<gene>
    <name evidence="3" type="ORF">Val02_83360</name>
</gene>
<evidence type="ECO:0000313" key="4">
    <source>
        <dbReference type="Proteomes" id="UP000619260"/>
    </source>
</evidence>
<dbReference type="EMBL" id="BOPF01000048">
    <property type="protein sequence ID" value="GIJ51450.1"/>
    <property type="molecule type" value="Genomic_DNA"/>
</dbReference>